<reference evidence="2 3" key="1">
    <citation type="submission" date="2016-12" db="EMBL/GenBank/DDBJ databases">
        <title>The draft genome sequence of Actinophytocola sp. 11-183.</title>
        <authorList>
            <person name="Wang W."/>
            <person name="Yuan L."/>
        </authorList>
    </citation>
    <scope>NUCLEOTIDE SEQUENCE [LARGE SCALE GENOMIC DNA]</scope>
    <source>
        <strain evidence="2 3">11-183</strain>
    </source>
</reference>
<feature type="transmembrane region" description="Helical" evidence="1">
    <location>
        <begin position="12"/>
        <end position="30"/>
    </location>
</feature>
<keyword evidence="1" id="KW-0472">Membrane</keyword>
<evidence type="ECO:0000313" key="3">
    <source>
        <dbReference type="Proteomes" id="UP000185596"/>
    </source>
</evidence>
<protein>
    <submittedName>
        <fullName evidence="2">Uncharacterized protein</fullName>
    </submittedName>
</protein>
<accession>A0A1Q8CY15</accession>
<dbReference type="AlphaFoldDB" id="A0A1Q8CY15"/>
<dbReference type="STRING" id="1912961.BU204_02535"/>
<keyword evidence="1" id="KW-1133">Transmembrane helix</keyword>
<organism evidence="2 3">
    <name type="scientific">Actinophytocola xanthii</name>
    <dbReference type="NCBI Taxonomy" id="1912961"/>
    <lineage>
        <taxon>Bacteria</taxon>
        <taxon>Bacillati</taxon>
        <taxon>Actinomycetota</taxon>
        <taxon>Actinomycetes</taxon>
        <taxon>Pseudonocardiales</taxon>
        <taxon>Pseudonocardiaceae</taxon>
    </lineage>
</organism>
<name>A0A1Q8CY15_9PSEU</name>
<evidence type="ECO:0000313" key="2">
    <source>
        <dbReference type="EMBL" id="OLF19247.1"/>
    </source>
</evidence>
<proteinExistence type="predicted"/>
<gene>
    <name evidence="2" type="ORF">BU204_02535</name>
</gene>
<evidence type="ECO:0000256" key="1">
    <source>
        <dbReference type="SAM" id="Phobius"/>
    </source>
</evidence>
<dbReference type="Proteomes" id="UP000185596">
    <property type="component" value="Unassembled WGS sequence"/>
</dbReference>
<comment type="caution">
    <text evidence="2">The sequence shown here is derived from an EMBL/GenBank/DDBJ whole genome shotgun (WGS) entry which is preliminary data.</text>
</comment>
<feature type="transmembrane region" description="Helical" evidence="1">
    <location>
        <begin position="36"/>
        <end position="53"/>
    </location>
</feature>
<dbReference type="EMBL" id="MSIE01000002">
    <property type="protein sequence ID" value="OLF19247.1"/>
    <property type="molecule type" value="Genomic_DNA"/>
</dbReference>
<keyword evidence="1" id="KW-0812">Transmembrane</keyword>
<keyword evidence="3" id="KW-1185">Reference proteome</keyword>
<sequence>MLVAAILRRYSPLVYGALGIGLVLAVVTAFLPWTWLQFLTVGLLIAGIGMFNGESSSRKRARSASE</sequence>